<dbReference type="InterPro" id="IPR010261">
    <property type="entry name" value="Tir_chaperone"/>
</dbReference>
<dbReference type="AlphaFoldDB" id="A0A4R6QNG6"/>
<organism evidence="1 2">
    <name type="scientific">Roseateles toxinivorans</name>
    <dbReference type="NCBI Taxonomy" id="270368"/>
    <lineage>
        <taxon>Bacteria</taxon>
        <taxon>Pseudomonadati</taxon>
        <taxon>Pseudomonadota</taxon>
        <taxon>Betaproteobacteria</taxon>
        <taxon>Burkholderiales</taxon>
        <taxon>Sphaerotilaceae</taxon>
        <taxon>Roseateles</taxon>
    </lineage>
</organism>
<keyword evidence="2" id="KW-1185">Reference proteome</keyword>
<dbReference type="GO" id="GO:0030254">
    <property type="term" value="P:protein secretion by the type III secretion system"/>
    <property type="evidence" value="ECO:0007669"/>
    <property type="project" value="InterPro"/>
</dbReference>
<dbReference type="OrthoDB" id="9841561at2"/>
<gene>
    <name evidence="1" type="ORF">DES47_103516</name>
</gene>
<dbReference type="Gene3D" id="3.30.1460.10">
    <property type="match status" value="1"/>
</dbReference>
<proteinExistence type="predicted"/>
<comment type="caution">
    <text evidence="1">The sequence shown here is derived from an EMBL/GenBank/DDBJ whole genome shotgun (WGS) entry which is preliminary data.</text>
</comment>
<dbReference type="RefSeq" id="WP_133701307.1">
    <property type="nucleotide sequence ID" value="NZ_SNXS01000003.1"/>
</dbReference>
<name>A0A4R6QNG6_9BURK</name>
<accession>A0A4R6QNG6</accession>
<dbReference type="Proteomes" id="UP000295361">
    <property type="component" value="Unassembled WGS sequence"/>
</dbReference>
<sequence>MFKSTETLYADLAKTLGVAELPADASGSLELTIGDDSTVILFAEDEYSLMLVAPVMPLPANLDYGLVLWLMRRNFYDSPLAPFRVSCDAAGTLVLWGRVPIEGMSGAALGSLIEALAAQSNLVREELGFGGDAAAEAS</sequence>
<dbReference type="Pfam" id="PF05932">
    <property type="entry name" value="CesT"/>
    <property type="match status" value="1"/>
</dbReference>
<dbReference type="SUPFAM" id="SSF69635">
    <property type="entry name" value="Type III secretory system chaperone-like"/>
    <property type="match status" value="1"/>
</dbReference>
<evidence type="ECO:0000313" key="2">
    <source>
        <dbReference type="Proteomes" id="UP000295361"/>
    </source>
</evidence>
<evidence type="ECO:0000313" key="1">
    <source>
        <dbReference type="EMBL" id="TDP71535.1"/>
    </source>
</evidence>
<protein>
    <submittedName>
        <fullName evidence="1">Tir chaperone family protein CesT</fullName>
    </submittedName>
</protein>
<reference evidence="1 2" key="1">
    <citation type="submission" date="2019-03" db="EMBL/GenBank/DDBJ databases">
        <title>Genomic Encyclopedia of Type Strains, Phase IV (KMG-IV): sequencing the most valuable type-strain genomes for metagenomic binning, comparative biology and taxonomic classification.</title>
        <authorList>
            <person name="Goeker M."/>
        </authorList>
    </citation>
    <scope>NUCLEOTIDE SEQUENCE [LARGE SCALE GENOMIC DNA]</scope>
    <source>
        <strain evidence="1 2">DSM 16998</strain>
    </source>
</reference>
<dbReference type="CDD" id="cd16364">
    <property type="entry name" value="T3SC_I-like"/>
    <property type="match status" value="1"/>
</dbReference>
<dbReference type="InParanoid" id="A0A4R6QNG6"/>
<dbReference type="EMBL" id="SNXS01000003">
    <property type="protein sequence ID" value="TDP71535.1"/>
    <property type="molecule type" value="Genomic_DNA"/>
</dbReference>